<gene>
    <name evidence="2" type="ORF">PEPS_39510</name>
</gene>
<dbReference type="EMBL" id="AP025295">
    <property type="protein sequence ID" value="BDD01671.1"/>
    <property type="molecule type" value="Genomic_DNA"/>
</dbReference>
<feature type="domain" description="NAD(P)-binding" evidence="1">
    <location>
        <begin position="14"/>
        <end position="329"/>
    </location>
</feature>
<dbReference type="Gene3D" id="3.90.25.10">
    <property type="entry name" value="UDP-galactose 4-epimerase, domain 1"/>
    <property type="match status" value="1"/>
</dbReference>
<dbReference type="Proteomes" id="UP001354989">
    <property type="component" value="Plasmid pPP3"/>
</dbReference>
<evidence type="ECO:0000313" key="2">
    <source>
        <dbReference type="EMBL" id="BDD01671.1"/>
    </source>
</evidence>
<name>A0ABM7VL00_9BACT</name>
<sequence>MSNILEKFKGRRVLVTGHTGFKGSWLSIWLKHLGAEVFGYALAAEEQSLFNVTDLSTQIHHFEGDVRNFEQLNNYIRSVEPEIIFHLAAQPLVRYSYDQPKETYEVNVMGTLNVLECVRHLDRELTVICVTTDKSYDNKEWIWGYRENDAMGGHDPYSSSKGCCELLIDSYNKSYFSGDNGARVKLASVRAGNVIGGGDWAKDRIVPDCIAALAGDQEILVRNPYATRPWQHVLEPLGGYLLLGIKLLTQETNVDRLTGAFNFGPSIASNRSVGELVDNIVSQWGTGVWINGFEGDAPHEANLLNLTIDKAFHLLNWLPVWDFDETVKRTVSWYKNYQKSDTLILCKEQILDYQYSFYQNYKKQINQYGTPAHPAE</sequence>
<dbReference type="Gene3D" id="3.40.50.720">
    <property type="entry name" value="NAD(P)-binding Rossmann-like Domain"/>
    <property type="match status" value="1"/>
</dbReference>
<dbReference type="NCBIfam" id="TIGR02622">
    <property type="entry name" value="CDP_4_6_dhtase"/>
    <property type="match status" value="1"/>
</dbReference>
<keyword evidence="2" id="KW-0614">Plasmid</keyword>
<accession>A0ABM7VL00</accession>
<dbReference type="InterPro" id="IPR016040">
    <property type="entry name" value="NAD(P)-bd_dom"/>
</dbReference>
<dbReference type="CDD" id="cd05252">
    <property type="entry name" value="CDP_GD_SDR_e"/>
    <property type="match status" value="1"/>
</dbReference>
<evidence type="ECO:0000259" key="1">
    <source>
        <dbReference type="Pfam" id="PF16363"/>
    </source>
</evidence>
<dbReference type="Pfam" id="PF16363">
    <property type="entry name" value="GDP_Man_Dehyd"/>
    <property type="match status" value="1"/>
</dbReference>
<evidence type="ECO:0000313" key="3">
    <source>
        <dbReference type="Proteomes" id="UP001354989"/>
    </source>
</evidence>
<reference evidence="2 3" key="1">
    <citation type="submission" date="2021-12" db="EMBL/GenBank/DDBJ databases">
        <title>Genome sequencing of bacteria with rrn-lacking chromosome and rrn-plasmid.</title>
        <authorList>
            <person name="Anda M."/>
            <person name="Iwasaki W."/>
        </authorList>
    </citation>
    <scope>NUCLEOTIDE SEQUENCE [LARGE SCALE GENOMIC DNA]</scope>
    <source>
        <strain evidence="2 3">NBRC 101262</strain>
        <plasmid evidence="2 3">pPP3</plasmid>
    </source>
</reference>
<dbReference type="InterPro" id="IPR013445">
    <property type="entry name" value="CDP_4_6_deHydtase"/>
</dbReference>
<dbReference type="SUPFAM" id="SSF51735">
    <property type="entry name" value="NAD(P)-binding Rossmann-fold domains"/>
    <property type="match status" value="1"/>
</dbReference>
<dbReference type="PANTHER" id="PTHR43000">
    <property type="entry name" value="DTDP-D-GLUCOSE 4,6-DEHYDRATASE-RELATED"/>
    <property type="match status" value="1"/>
</dbReference>
<keyword evidence="3" id="KW-1185">Reference proteome</keyword>
<geneLocation type="plasmid" evidence="2 3">
    <name>pPP3</name>
</geneLocation>
<dbReference type="RefSeq" id="WP_338398863.1">
    <property type="nucleotide sequence ID" value="NZ_AP025295.1"/>
</dbReference>
<proteinExistence type="predicted"/>
<protein>
    <submittedName>
        <fullName evidence="2">CDP-glucose 4,6-dehydratase</fullName>
    </submittedName>
</protein>
<organism evidence="2 3">
    <name type="scientific">Persicobacter psychrovividus</name>
    <dbReference type="NCBI Taxonomy" id="387638"/>
    <lineage>
        <taxon>Bacteria</taxon>
        <taxon>Pseudomonadati</taxon>
        <taxon>Bacteroidota</taxon>
        <taxon>Cytophagia</taxon>
        <taxon>Cytophagales</taxon>
        <taxon>Persicobacteraceae</taxon>
        <taxon>Persicobacter</taxon>
    </lineage>
</organism>
<dbReference type="InterPro" id="IPR036291">
    <property type="entry name" value="NAD(P)-bd_dom_sf"/>
</dbReference>